<dbReference type="InterPro" id="IPR041617">
    <property type="entry name" value="TPR_MalT"/>
</dbReference>
<dbReference type="InterPro" id="IPR036388">
    <property type="entry name" value="WH-like_DNA-bd_sf"/>
</dbReference>
<dbReference type="InterPro" id="IPR016032">
    <property type="entry name" value="Sig_transdc_resp-reg_C-effctor"/>
</dbReference>
<keyword evidence="1" id="KW-0805">Transcription regulation</keyword>
<dbReference type="PANTHER" id="PTHR44688">
    <property type="entry name" value="DNA-BINDING TRANSCRIPTIONAL ACTIVATOR DEVR_DOSR"/>
    <property type="match status" value="1"/>
</dbReference>
<gene>
    <name evidence="6" type="ORF">soil367_11755</name>
</gene>
<protein>
    <recommendedName>
        <fullName evidence="5">HTH luxR-type domain-containing protein</fullName>
    </recommendedName>
</protein>
<dbReference type="Gene3D" id="3.40.50.300">
    <property type="entry name" value="P-loop containing nucleotide triphosphate hydrolases"/>
    <property type="match status" value="1"/>
</dbReference>
<dbReference type="Gene3D" id="1.10.10.10">
    <property type="entry name" value="Winged helix-like DNA-binding domain superfamily/Winged helix DNA-binding domain"/>
    <property type="match status" value="1"/>
</dbReference>
<feature type="domain" description="HTH luxR-type" evidence="5">
    <location>
        <begin position="878"/>
        <end position="943"/>
    </location>
</feature>
<dbReference type="InterPro" id="IPR011990">
    <property type="entry name" value="TPR-like_helical_dom_sf"/>
</dbReference>
<keyword evidence="2" id="KW-0238">DNA-binding</keyword>
<feature type="region of interest" description="Disordered" evidence="4">
    <location>
        <begin position="331"/>
        <end position="359"/>
    </location>
</feature>
<evidence type="ECO:0000256" key="2">
    <source>
        <dbReference type="ARBA" id="ARBA00023125"/>
    </source>
</evidence>
<keyword evidence="3" id="KW-0804">Transcription</keyword>
<organism evidence="6 7">
    <name type="scientific">Hydrocarboniclastica marina</name>
    <dbReference type="NCBI Taxonomy" id="2259620"/>
    <lineage>
        <taxon>Bacteria</taxon>
        <taxon>Pseudomonadati</taxon>
        <taxon>Pseudomonadota</taxon>
        <taxon>Gammaproteobacteria</taxon>
        <taxon>Alteromonadales</taxon>
        <taxon>Alteromonadaceae</taxon>
        <taxon>Hydrocarboniclastica</taxon>
    </lineage>
</organism>
<evidence type="ECO:0000313" key="7">
    <source>
        <dbReference type="Proteomes" id="UP000298049"/>
    </source>
</evidence>
<accession>A0A4P7XJK9</accession>
<proteinExistence type="predicted"/>
<sequence>MKRHLNTDAANDPLGGDLTASPAPMQWALLRGRSDPAPSAAGVIPRQRLFRMLEEGMAHPLGEHSGTGRSTDSARAWYIWGPAGTGKSTLALTWIEHCDALQKCRWLSFRDEDAADPSRVLALLEAALLERDAFLALRHRLAAEPQLSATDRIWALSQALEQQDKRQILVLDHMERMLVPSLASLFLQLLVTAPGTLDLVLISRRPPTASLEATGQLAFLDSQDLALTLDEARQMLAKSAASITSEPMLEEIRRECDGWVQPVRLFALHARRYGSLVSSLADVPAIGRFIREGVFDRLQPAEQRALSCLADAEVLSDDVIGAILSREPVAVTPDRKPSAGSLDSESAAARTERTDRQPSAVRLNRESLVELSVPVEFSTGQGAWFRLNGLLRSWLLRQPREGVNERRLFLSQWFADRGDRISAVHYAAGAGDREQAVEIASACSESLLLSHNVDALAKLRPTLTDETIAASPRLRLVYAWVHAVGGQFTLARALIDNMTGLDAASSARHTALEAFIACGEGDTTRSEAAAREALTHQELLSPQARVMVMLVLSSVARARKQFAEARDWNRQAASTARYAADFACESLSAYDHSRIELSKGNLTRAMQLLQSALEQFQLQAGGSATASRSRLFLTQALIAWFRGDWDLADRLLAQGLPEAERVRDPAALLGFCVRAMLHQAYGRTHDAFVAVGQAERQMQHWRIDTANYRPVLDLLKIVLWLEDADSARARSLLVLLETSRNERTPELFPMLPDLQQVLCIRARLKAGDTDGALHELANLQRSQKHLPPLAGKKLYAMLLEAYGTASKGAEDKALRLLKEALELAAEEYYIGPFIELQQELAPLLRRILGTEDHSTETGFLQLLRQRLRIDLSPPAVASTPPGEAISERELAVLELIAQGLSNQQIGDRLHISLHTVKTHARKINVKLGVRSRTQAIVRARALGYL</sequence>
<dbReference type="Pfam" id="PF00196">
    <property type="entry name" value="GerE"/>
    <property type="match status" value="1"/>
</dbReference>
<dbReference type="SUPFAM" id="SSF48452">
    <property type="entry name" value="TPR-like"/>
    <property type="match status" value="1"/>
</dbReference>
<dbReference type="PROSITE" id="PS50043">
    <property type="entry name" value="HTH_LUXR_2"/>
    <property type="match status" value="1"/>
</dbReference>
<dbReference type="PRINTS" id="PR00038">
    <property type="entry name" value="HTHLUXR"/>
</dbReference>
<dbReference type="RefSeq" id="WP_136549261.1">
    <property type="nucleotide sequence ID" value="NZ_CP031093.1"/>
</dbReference>
<evidence type="ECO:0000313" key="6">
    <source>
        <dbReference type="EMBL" id="QCF26552.1"/>
    </source>
</evidence>
<evidence type="ECO:0000259" key="5">
    <source>
        <dbReference type="PROSITE" id="PS50043"/>
    </source>
</evidence>
<dbReference type="OrthoDB" id="561214at2"/>
<keyword evidence="7" id="KW-1185">Reference proteome</keyword>
<dbReference type="Proteomes" id="UP000298049">
    <property type="component" value="Chromosome"/>
</dbReference>
<dbReference type="InterPro" id="IPR027417">
    <property type="entry name" value="P-loop_NTPase"/>
</dbReference>
<name>A0A4P7XJK9_9ALTE</name>
<dbReference type="InterPro" id="IPR000792">
    <property type="entry name" value="Tscrpt_reg_LuxR_C"/>
</dbReference>
<reference evidence="6 7" key="1">
    <citation type="submission" date="2018-07" db="EMBL/GenBank/DDBJ databases">
        <title>Marsedoiliclastica nanhaica gen. nov. sp. nov., a novel marine hydrocarbonoclastic bacterium isolated from an in-situ enriched hydrocarbon-degrading consortium in deep-sea sediment.</title>
        <authorList>
            <person name="Dong C."/>
            <person name="Ma T."/>
            <person name="Liu R."/>
            <person name="Shao Z."/>
        </authorList>
    </citation>
    <scope>NUCLEOTIDE SEQUENCE [LARGE SCALE GENOMIC DNA]</scope>
    <source>
        <strain evidence="7">soil36-7</strain>
    </source>
</reference>
<dbReference type="EMBL" id="CP031093">
    <property type="protein sequence ID" value="QCF26552.1"/>
    <property type="molecule type" value="Genomic_DNA"/>
</dbReference>
<evidence type="ECO:0000256" key="1">
    <source>
        <dbReference type="ARBA" id="ARBA00023015"/>
    </source>
</evidence>
<dbReference type="AlphaFoldDB" id="A0A4P7XJK9"/>
<dbReference type="GO" id="GO:0003677">
    <property type="term" value="F:DNA binding"/>
    <property type="evidence" value="ECO:0007669"/>
    <property type="project" value="UniProtKB-KW"/>
</dbReference>
<dbReference type="Pfam" id="PF17874">
    <property type="entry name" value="TPR_MalT"/>
    <property type="match status" value="1"/>
</dbReference>
<dbReference type="PANTHER" id="PTHR44688:SF16">
    <property type="entry name" value="DNA-BINDING TRANSCRIPTIONAL ACTIVATOR DEVR_DOSR"/>
    <property type="match status" value="1"/>
</dbReference>
<dbReference type="SUPFAM" id="SSF52540">
    <property type="entry name" value="P-loop containing nucleoside triphosphate hydrolases"/>
    <property type="match status" value="1"/>
</dbReference>
<dbReference type="SMART" id="SM00421">
    <property type="entry name" value="HTH_LUXR"/>
    <property type="match status" value="1"/>
</dbReference>
<evidence type="ECO:0000256" key="4">
    <source>
        <dbReference type="SAM" id="MobiDB-lite"/>
    </source>
</evidence>
<dbReference type="CDD" id="cd06170">
    <property type="entry name" value="LuxR_C_like"/>
    <property type="match status" value="1"/>
</dbReference>
<dbReference type="SUPFAM" id="SSF46894">
    <property type="entry name" value="C-terminal effector domain of the bipartite response regulators"/>
    <property type="match status" value="1"/>
</dbReference>
<dbReference type="Gene3D" id="1.25.40.10">
    <property type="entry name" value="Tetratricopeptide repeat domain"/>
    <property type="match status" value="1"/>
</dbReference>
<dbReference type="KEGG" id="hmi:soil367_11755"/>
<evidence type="ECO:0000256" key="3">
    <source>
        <dbReference type="ARBA" id="ARBA00023163"/>
    </source>
</evidence>
<dbReference type="GO" id="GO:0006355">
    <property type="term" value="P:regulation of DNA-templated transcription"/>
    <property type="evidence" value="ECO:0007669"/>
    <property type="project" value="InterPro"/>
</dbReference>